<reference evidence="4" key="1">
    <citation type="journal article" date="2015" name="Nature">
        <title>Complex archaea that bridge the gap between prokaryotes and eukaryotes.</title>
        <authorList>
            <person name="Spang A."/>
            <person name="Saw J.H."/>
            <person name="Jorgensen S.L."/>
            <person name="Zaremba-Niedzwiedzka K."/>
            <person name="Martijn J."/>
            <person name="Lind A.E."/>
            <person name="van Eijk R."/>
            <person name="Schleper C."/>
            <person name="Guy L."/>
            <person name="Ettema T.J."/>
        </authorList>
    </citation>
    <scope>NUCLEOTIDE SEQUENCE</scope>
</reference>
<dbReference type="PROSITE" id="PS00092">
    <property type="entry name" value="N6_MTASE"/>
    <property type="match status" value="1"/>
</dbReference>
<dbReference type="AlphaFoldDB" id="A0A0F9Q6E3"/>
<dbReference type="InterPro" id="IPR029063">
    <property type="entry name" value="SAM-dependent_MTases_sf"/>
</dbReference>
<organism evidence="4">
    <name type="scientific">marine sediment metagenome</name>
    <dbReference type="NCBI Taxonomy" id="412755"/>
    <lineage>
        <taxon>unclassified sequences</taxon>
        <taxon>metagenomes</taxon>
        <taxon>ecological metagenomes</taxon>
    </lineage>
</organism>
<keyword evidence="3" id="KW-0949">S-adenosyl-L-methionine</keyword>
<dbReference type="InterPro" id="IPR007757">
    <property type="entry name" value="MT-A70-like"/>
</dbReference>
<dbReference type="InterPro" id="IPR002052">
    <property type="entry name" value="DNA_methylase_N6_adenine_CS"/>
</dbReference>
<dbReference type="GO" id="GO:0032259">
    <property type="term" value="P:methylation"/>
    <property type="evidence" value="ECO:0007669"/>
    <property type="project" value="UniProtKB-KW"/>
</dbReference>
<accession>A0A0F9Q6E3</accession>
<dbReference type="PANTHER" id="PTHR12829">
    <property type="entry name" value="N6-ADENOSINE-METHYLTRANSFERASE"/>
    <property type="match status" value="1"/>
</dbReference>
<dbReference type="Pfam" id="PF05063">
    <property type="entry name" value="MT-A70"/>
    <property type="match status" value="1"/>
</dbReference>
<sequence>MAERPLGSSRASFMRDSPDGVRCDVKKYQIIYADPPWEYKDKHNGNDNKKYNIINPTYPVMTQGDICNLGINLRSYTANNCILFMWAVFPQLKEALEVIKAWGFEYKTLGFNWVKTRNNGGYYFGIGHYTKSSSEICLIGMRGKLSEIKVSDKVHNLVVSPLRGHSRKPDEIRDKIVEFCGDKPRIELFARQKVEGWDSWGNEIESDIEL</sequence>
<name>A0A0F9Q6E3_9ZZZZ</name>
<keyword evidence="1" id="KW-0489">Methyltransferase</keyword>
<evidence type="ECO:0000256" key="2">
    <source>
        <dbReference type="ARBA" id="ARBA00022679"/>
    </source>
</evidence>
<evidence type="ECO:0000313" key="4">
    <source>
        <dbReference type="EMBL" id="KKN00938.1"/>
    </source>
</evidence>
<protein>
    <recommendedName>
        <fullName evidence="5">DNA methyltransferase</fullName>
    </recommendedName>
</protein>
<dbReference type="SUPFAM" id="SSF53335">
    <property type="entry name" value="S-adenosyl-L-methionine-dependent methyltransferases"/>
    <property type="match status" value="1"/>
</dbReference>
<dbReference type="GO" id="GO:0001734">
    <property type="term" value="F:mRNA m(6)A methyltransferase activity"/>
    <property type="evidence" value="ECO:0007669"/>
    <property type="project" value="UniProtKB-ARBA"/>
</dbReference>
<dbReference type="GO" id="GO:0003676">
    <property type="term" value="F:nucleic acid binding"/>
    <property type="evidence" value="ECO:0007669"/>
    <property type="project" value="InterPro"/>
</dbReference>
<evidence type="ECO:0000256" key="1">
    <source>
        <dbReference type="ARBA" id="ARBA00022603"/>
    </source>
</evidence>
<dbReference type="EMBL" id="LAZR01005317">
    <property type="protein sequence ID" value="KKN00938.1"/>
    <property type="molecule type" value="Genomic_DNA"/>
</dbReference>
<evidence type="ECO:0008006" key="5">
    <source>
        <dbReference type="Google" id="ProtNLM"/>
    </source>
</evidence>
<proteinExistence type="predicted"/>
<dbReference type="PROSITE" id="PS51143">
    <property type="entry name" value="MT_A70"/>
    <property type="match status" value="1"/>
</dbReference>
<gene>
    <name evidence="4" type="ORF">LCGC14_1132680</name>
</gene>
<comment type="caution">
    <text evidence="4">The sequence shown here is derived from an EMBL/GenBank/DDBJ whole genome shotgun (WGS) entry which is preliminary data.</text>
</comment>
<dbReference type="PANTHER" id="PTHR12829:SF7">
    <property type="entry name" value="N6-ADENOSINE-METHYLTRANSFERASE CATALYTIC SUBUNIT"/>
    <property type="match status" value="1"/>
</dbReference>
<keyword evidence="2" id="KW-0808">Transferase</keyword>
<evidence type="ECO:0000256" key="3">
    <source>
        <dbReference type="ARBA" id="ARBA00022691"/>
    </source>
</evidence>